<evidence type="ECO:0000313" key="1">
    <source>
        <dbReference type="EMBL" id="ACY97008.1"/>
    </source>
</evidence>
<dbReference type="STRING" id="471852.Tcur_1429"/>
<keyword evidence="1" id="KW-0456">Lyase</keyword>
<dbReference type="AlphaFoldDB" id="D1AA72"/>
<dbReference type="SMART" id="SM00567">
    <property type="entry name" value="EZ_HEAT"/>
    <property type="match status" value="2"/>
</dbReference>
<name>D1AA72_THECD</name>
<dbReference type="HOGENOM" id="CLU_052695_0_0_11"/>
<accession>D1AA72</accession>
<dbReference type="InterPro" id="IPR011989">
    <property type="entry name" value="ARM-like"/>
</dbReference>
<dbReference type="EMBL" id="CP001738">
    <property type="protein sequence ID" value="ACY97008.1"/>
    <property type="molecule type" value="Genomic_DNA"/>
</dbReference>
<evidence type="ECO:0000313" key="2">
    <source>
        <dbReference type="Proteomes" id="UP000001918"/>
    </source>
</evidence>
<keyword evidence="2" id="KW-1185">Reference proteome</keyword>
<protein>
    <submittedName>
        <fullName evidence="1">PBS lyase HEAT domain protein repeat-containing protein</fullName>
    </submittedName>
</protein>
<dbReference type="InterPro" id="IPR004155">
    <property type="entry name" value="PBS_lyase_HEAT"/>
</dbReference>
<dbReference type="Proteomes" id="UP000001918">
    <property type="component" value="Chromosome"/>
</dbReference>
<organism evidence="1 2">
    <name type="scientific">Thermomonospora curvata (strain ATCC 19995 / DSM 43183 / JCM 3096 / KCTC 9072 / NBRC 15933 / NCIMB 10081 / Henssen B9)</name>
    <dbReference type="NCBI Taxonomy" id="471852"/>
    <lineage>
        <taxon>Bacteria</taxon>
        <taxon>Bacillati</taxon>
        <taxon>Actinomycetota</taxon>
        <taxon>Actinomycetes</taxon>
        <taxon>Streptosporangiales</taxon>
        <taxon>Thermomonosporaceae</taxon>
        <taxon>Thermomonospora</taxon>
    </lineage>
</organism>
<proteinExistence type="predicted"/>
<dbReference type="SUPFAM" id="SSF48371">
    <property type="entry name" value="ARM repeat"/>
    <property type="match status" value="1"/>
</dbReference>
<dbReference type="GO" id="GO:0016829">
    <property type="term" value="F:lyase activity"/>
    <property type="evidence" value="ECO:0007669"/>
    <property type="project" value="UniProtKB-KW"/>
</dbReference>
<reference evidence="1 2" key="1">
    <citation type="journal article" date="2011" name="Stand. Genomic Sci.">
        <title>Complete genome sequence of Thermomonospora curvata type strain (B9).</title>
        <authorList>
            <person name="Chertkov O."/>
            <person name="Sikorski J."/>
            <person name="Nolan M."/>
            <person name="Lapidus A."/>
            <person name="Lucas S."/>
            <person name="Del Rio T.G."/>
            <person name="Tice H."/>
            <person name="Cheng J.F."/>
            <person name="Goodwin L."/>
            <person name="Pitluck S."/>
            <person name="Liolios K."/>
            <person name="Ivanova N."/>
            <person name="Mavromatis K."/>
            <person name="Mikhailova N."/>
            <person name="Ovchinnikova G."/>
            <person name="Pati A."/>
            <person name="Chen A."/>
            <person name="Palaniappan K."/>
            <person name="Djao O.D."/>
            <person name="Land M."/>
            <person name="Hauser L."/>
            <person name="Chang Y.J."/>
            <person name="Jeffries C.D."/>
            <person name="Brettin T."/>
            <person name="Han C."/>
            <person name="Detter J.C."/>
            <person name="Rohde M."/>
            <person name="Goker M."/>
            <person name="Woyke T."/>
            <person name="Bristow J."/>
            <person name="Eisen J.A."/>
            <person name="Markowitz V."/>
            <person name="Hugenholtz P."/>
            <person name="Klenk H.P."/>
            <person name="Kyrpides N.C."/>
        </authorList>
    </citation>
    <scope>NUCLEOTIDE SEQUENCE [LARGE SCALE GENOMIC DNA]</scope>
    <source>
        <strain evidence="2">ATCC 19995 / DSM 43183 / JCM 3096 / KCTC 9072 / NBRC 15933 / NCIMB 10081 / Henssen B9</strain>
    </source>
</reference>
<dbReference type="Gene3D" id="1.25.10.10">
    <property type="entry name" value="Leucine-rich Repeat Variant"/>
    <property type="match status" value="1"/>
</dbReference>
<sequence length="418" mass="45666">MPVAVAILRAMDDRDALAGLDEVPWGELEHAYGSAEDVPGQLRALRSPASGERGQALNELYGNIFHQGSRYEASAYAVPFLARLACEPGTPQRDEIVLLLCGLAIGYDDTLLPEGLNVAAWRAEVEKACATSPAEALRELDRWVEAAEDRGERGVREFQRSIYDHEQTIRCMRAELAAYDAVRAELPRLRPLLTADDPRLRAATAYLLGWFPEEAAASLAALEEMAASETVPAVLANAFVSAGLLSGTSLIPRLREGLDHPDPLSRWGAAVALARLGQDDPRVVAVLTAALVDLPPNAPKEVHFLDGDTRSHAALTLARLSGRLSPQAVDAVLDSMERSSLPLTNEMIQATCRLVFPDGPLRPLPPFPELTGQQQRLVRFLADRDPESWRWYSFVQILRAWNLPDGRTGCRAYAGLPS</sequence>
<gene>
    <name evidence="1" type="ordered locus">Tcur_1429</name>
</gene>
<dbReference type="eggNOG" id="COG1413">
    <property type="taxonomic scope" value="Bacteria"/>
</dbReference>
<dbReference type="InterPro" id="IPR016024">
    <property type="entry name" value="ARM-type_fold"/>
</dbReference>
<dbReference type="KEGG" id="tcu:Tcur_1429"/>